<evidence type="ECO:0000313" key="3">
    <source>
        <dbReference type="Proteomes" id="UP000705283"/>
    </source>
</evidence>
<dbReference type="SMART" id="SM00487">
    <property type="entry name" value="DEXDc"/>
    <property type="match status" value="1"/>
</dbReference>
<dbReference type="RefSeq" id="WP_194977469.1">
    <property type="nucleotide sequence ID" value="NZ_JADMKS010000001.1"/>
</dbReference>
<keyword evidence="2" id="KW-0378">Hydrolase</keyword>
<dbReference type="Pfam" id="PF13307">
    <property type="entry name" value="Helicase_C_2"/>
    <property type="match status" value="1"/>
</dbReference>
<dbReference type="InterPro" id="IPR006935">
    <property type="entry name" value="Helicase/UvrB_N"/>
</dbReference>
<name>A0AA41BV12_9GAMM</name>
<dbReference type="GO" id="GO:0006139">
    <property type="term" value="P:nucleobase-containing compound metabolic process"/>
    <property type="evidence" value="ECO:0007669"/>
    <property type="project" value="InterPro"/>
</dbReference>
<dbReference type="InterPro" id="IPR027417">
    <property type="entry name" value="P-loop_NTPase"/>
</dbReference>
<evidence type="ECO:0000313" key="2">
    <source>
        <dbReference type="EMBL" id="MBF6635580.1"/>
    </source>
</evidence>
<proteinExistence type="predicted"/>
<organism evidence="2 3">
    <name type="scientific">Rouxiella silvae</name>
    <dbReference type="NCBI Taxonomy" id="1646373"/>
    <lineage>
        <taxon>Bacteria</taxon>
        <taxon>Pseudomonadati</taxon>
        <taxon>Pseudomonadota</taxon>
        <taxon>Gammaproteobacteria</taxon>
        <taxon>Enterobacterales</taxon>
        <taxon>Yersiniaceae</taxon>
        <taxon>Rouxiella</taxon>
    </lineage>
</organism>
<feature type="domain" description="Helicase ATP-binding" evidence="1">
    <location>
        <begin position="51"/>
        <end position="311"/>
    </location>
</feature>
<reference evidence="2" key="1">
    <citation type="submission" date="2020-11" db="EMBL/GenBank/DDBJ databases">
        <authorList>
            <person name="Lee S.D."/>
        </authorList>
    </citation>
    <scope>NUCLEOTIDE SEQUENCE</scope>
    <source>
        <strain evidence="2">SAP-2</strain>
    </source>
</reference>
<gene>
    <name evidence="2" type="ORF">ITX54_02725</name>
</gene>
<dbReference type="Pfam" id="PF04851">
    <property type="entry name" value="ResIII"/>
    <property type="match status" value="1"/>
</dbReference>
<keyword evidence="2" id="KW-0547">Nucleotide-binding</keyword>
<dbReference type="SUPFAM" id="SSF52540">
    <property type="entry name" value="P-loop containing nucleoside triphosphate hydrolases"/>
    <property type="match status" value="1"/>
</dbReference>
<dbReference type="GO" id="GO:0005524">
    <property type="term" value="F:ATP binding"/>
    <property type="evidence" value="ECO:0007669"/>
    <property type="project" value="InterPro"/>
</dbReference>
<keyword evidence="2" id="KW-0347">Helicase</keyword>
<protein>
    <submittedName>
        <fullName evidence="2">DEAD/DEAH box helicase family protein</fullName>
    </submittedName>
</protein>
<keyword evidence="2" id="KW-0067">ATP-binding</keyword>
<dbReference type="PROSITE" id="PS51192">
    <property type="entry name" value="HELICASE_ATP_BIND_1"/>
    <property type="match status" value="1"/>
</dbReference>
<dbReference type="Gene3D" id="3.40.50.300">
    <property type="entry name" value="P-loop containing nucleotide triphosphate hydrolases"/>
    <property type="match status" value="2"/>
</dbReference>
<dbReference type="SMART" id="SM00491">
    <property type="entry name" value="HELICc2"/>
    <property type="match status" value="1"/>
</dbReference>
<dbReference type="Proteomes" id="UP000705283">
    <property type="component" value="Unassembled WGS sequence"/>
</dbReference>
<dbReference type="EMBL" id="JADMKS010000001">
    <property type="protein sequence ID" value="MBF6635580.1"/>
    <property type="molecule type" value="Genomic_DNA"/>
</dbReference>
<dbReference type="GO" id="GO:0004386">
    <property type="term" value="F:helicase activity"/>
    <property type="evidence" value="ECO:0007669"/>
    <property type="project" value="UniProtKB-KW"/>
</dbReference>
<reference evidence="2" key="2">
    <citation type="submission" date="2022-09" db="EMBL/GenBank/DDBJ databases">
        <title>Rouxiella aceris sp. nov., isolated from tree sap and emended description of the genus Rhouxiella.</title>
        <authorList>
            <person name="Kim I.S."/>
        </authorList>
    </citation>
    <scope>NUCLEOTIDE SEQUENCE</scope>
    <source>
        <strain evidence="2">SAP-2</strain>
    </source>
</reference>
<evidence type="ECO:0000259" key="1">
    <source>
        <dbReference type="PROSITE" id="PS51192"/>
    </source>
</evidence>
<dbReference type="InterPro" id="IPR006555">
    <property type="entry name" value="ATP-dep_Helicase_C"/>
</dbReference>
<accession>A0AA41BV12</accession>
<dbReference type="GO" id="GO:0016818">
    <property type="term" value="F:hydrolase activity, acting on acid anhydrides, in phosphorus-containing anhydrides"/>
    <property type="evidence" value="ECO:0007669"/>
    <property type="project" value="InterPro"/>
</dbReference>
<dbReference type="AlphaFoldDB" id="A0AA41BV12"/>
<dbReference type="GO" id="GO:0003677">
    <property type="term" value="F:DNA binding"/>
    <property type="evidence" value="ECO:0007669"/>
    <property type="project" value="InterPro"/>
</dbReference>
<sequence>MAGFKLDLNKLSVGTDSNTASVPRDIFTALPGKLAKFQYPRDVQGQVWEEWYNRKDNSTNIIKMNTGSGKTAVGLIILKSCINDGVGPAVYVVPDSYLVEQVLEEALNLGIAVTQDEKSQKFLAGKEILVVNIHKVVNGRSVFGVGDEGSKIPIGSIIIDDAHACLSTIEEQFTLSIRRENPAYSDLFRIFESSMITQFSSKTLEIKSGDRNAYVRVPFWKWQDDINEITSILLRNKENSDLSFKWPLVKENLKSSQCIVSAGKIEISPHCIPIQMIPSLFNARRKIFMTATLVDESILASHFGITDDSLINPITPKAIGDIGDRMILMPQVIDPNITDLDIRNMCFEISKKVNVVVIVPSEHRKAFWLDVADEVLGKGNIHEGVQKLRNNHVGLVVLVNRYNGIDLPNSACRLLVIDGMPDVRRLVDKVTQSMLLGSQHTNDEIIQKIEQGMGRGVRSSDDYCAVLLLGKALTGAIFLGGSLDKFSPATKKQIALSESLVSQLPDTTLATIKSALEYCLSQDPDWVMASKSVLTNLEAAKRKGIDVDIVNRRKAYDLASRNMSHDAARILIEGAHADDIIYQGYLKEHAAEYINYYDKTEAQKMLKSASNDNYRVLKPLTGVQYLKLEGAALEQAKQCCNYYKYNFPTSNHLVVYINALLEKLIFMEETSNVFEDAIENVAKIIGFNSHRPENDTGKGPDDLWSLGDGEYLVIECKNGASSPKINKHDCNQLNGSGEWFIEKYDHTSRFTPLIIHPSTKIEHAASLRETSRVMTVNDLDKFKTSVSSFINSICSANKMHDESFIRERLIAHNLRAQNIVRNYTTAFSRN</sequence>
<dbReference type="InterPro" id="IPR014001">
    <property type="entry name" value="Helicase_ATP-bd"/>
</dbReference>
<comment type="caution">
    <text evidence="2">The sequence shown here is derived from an EMBL/GenBank/DDBJ whole genome shotgun (WGS) entry which is preliminary data.</text>
</comment>